<dbReference type="GO" id="GO:0015171">
    <property type="term" value="F:amino acid transmembrane transporter activity"/>
    <property type="evidence" value="ECO:0007669"/>
    <property type="project" value="TreeGrafter"/>
</dbReference>
<keyword evidence="4 6" id="KW-1133">Transmembrane helix</keyword>
<evidence type="ECO:0000256" key="5">
    <source>
        <dbReference type="ARBA" id="ARBA00023136"/>
    </source>
</evidence>
<evidence type="ECO:0000313" key="7">
    <source>
        <dbReference type="EMBL" id="MBJ3776668.1"/>
    </source>
</evidence>
<organism evidence="7 8">
    <name type="scientific">Acuticoccus mangrovi</name>
    <dbReference type="NCBI Taxonomy" id="2796142"/>
    <lineage>
        <taxon>Bacteria</taxon>
        <taxon>Pseudomonadati</taxon>
        <taxon>Pseudomonadota</taxon>
        <taxon>Alphaproteobacteria</taxon>
        <taxon>Hyphomicrobiales</taxon>
        <taxon>Amorphaceae</taxon>
        <taxon>Acuticoccus</taxon>
    </lineage>
</organism>
<dbReference type="Proteomes" id="UP000609531">
    <property type="component" value="Unassembled WGS sequence"/>
</dbReference>
<accession>A0A934MGJ9</accession>
<proteinExistence type="predicted"/>
<sequence length="203" mass="21410">MFLLTVALIWFVAAVTPGPNFLVVVRCALSGTRAVALAAVAGTLTGTALWGVAGWLGITALFAVAPFAYTALKVVGGIYIAFLGVRLLWRNRNRQVVADVRQVAPLGAWAAYRLGLVTNLANPKSAVFVASLFAAALPEGAHWSHGPIAVVMMVAISASWYGALVTSLTHPRVASAYARARRVIDLCTGAIFIAFGSRLAFDR</sequence>
<feature type="transmembrane region" description="Helical" evidence="6">
    <location>
        <begin position="110"/>
        <end position="136"/>
    </location>
</feature>
<name>A0A934MGJ9_9HYPH</name>
<evidence type="ECO:0000256" key="3">
    <source>
        <dbReference type="ARBA" id="ARBA00022692"/>
    </source>
</evidence>
<evidence type="ECO:0000256" key="4">
    <source>
        <dbReference type="ARBA" id="ARBA00022989"/>
    </source>
</evidence>
<keyword evidence="3 6" id="KW-0812">Transmembrane</keyword>
<comment type="caution">
    <text evidence="7">The sequence shown here is derived from an EMBL/GenBank/DDBJ whole genome shotgun (WGS) entry which is preliminary data.</text>
</comment>
<dbReference type="RefSeq" id="WP_198882563.1">
    <property type="nucleotide sequence ID" value="NZ_JAEKJA010000010.1"/>
</dbReference>
<protein>
    <submittedName>
        <fullName evidence="7">LysE family transporter</fullName>
    </submittedName>
</protein>
<evidence type="ECO:0000256" key="1">
    <source>
        <dbReference type="ARBA" id="ARBA00004651"/>
    </source>
</evidence>
<feature type="transmembrane region" description="Helical" evidence="6">
    <location>
        <begin position="71"/>
        <end position="89"/>
    </location>
</feature>
<keyword evidence="8" id="KW-1185">Reference proteome</keyword>
<dbReference type="PANTHER" id="PTHR30086:SF19">
    <property type="entry name" value="THREONINE EFFLUX PROTEIN"/>
    <property type="match status" value="1"/>
</dbReference>
<feature type="transmembrane region" description="Helical" evidence="6">
    <location>
        <begin position="183"/>
        <end position="201"/>
    </location>
</feature>
<dbReference type="InterPro" id="IPR001123">
    <property type="entry name" value="LeuE-type"/>
</dbReference>
<dbReference type="GO" id="GO:0005886">
    <property type="term" value="C:plasma membrane"/>
    <property type="evidence" value="ECO:0007669"/>
    <property type="project" value="UniProtKB-SubCell"/>
</dbReference>
<feature type="transmembrane region" description="Helical" evidence="6">
    <location>
        <begin position="148"/>
        <end position="171"/>
    </location>
</feature>
<keyword evidence="5 6" id="KW-0472">Membrane</keyword>
<evidence type="ECO:0000256" key="6">
    <source>
        <dbReference type="SAM" id="Phobius"/>
    </source>
</evidence>
<dbReference type="EMBL" id="JAEKJA010000010">
    <property type="protein sequence ID" value="MBJ3776668.1"/>
    <property type="molecule type" value="Genomic_DNA"/>
</dbReference>
<dbReference type="AlphaFoldDB" id="A0A934MGJ9"/>
<gene>
    <name evidence="7" type="ORF">JCR33_13260</name>
</gene>
<evidence type="ECO:0000256" key="2">
    <source>
        <dbReference type="ARBA" id="ARBA00022475"/>
    </source>
</evidence>
<keyword evidence="2" id="KW-1003">Cell membrane</keyword>
<reference evidence="7" key="1">
    <citation type="submission" date="2020-12" db="EMBL/GenBank/DDBJ databases">
        <title>Bacterial taxonomy.</title>
        <authorList>
            <person name="Pan X."/>
        </authorList>
    </citation>
    <scope>NUCLEOTIDE SEQUENCE</scope>
    <source>
        <strain evidence="7">B2012</strain>
    </source>
</reference>
<evidence type="ECO:0000313" key="8">
    <source>
        <dbReference type="Proteomes" id="UP000609531"/>
    </source>
</evidence>
<feature type="transmembrane region" description="Helical" evidence="6">
    <location>
        <begin position="37"/>
        <end position="65"/>
    </location>
</feature>
<dbReference type="Pfam" id="PF01810">
    <property type="entry name" value="LysE"/>
    <property type="match status" value="1"/>
</dbReference>
<feature type="transmembrane region" description="Helical" evidence="6">
    <location>
        <begin position="6"/>
        <end position="25"/>
    </location>
</feature>
<dbReference type="PANTHER" id="PTHR30086">
    <property type="entry name" value="ARGININE EXPORTER PROTEIN ARGO"/>
    <property type="match status" value="1"/>
</dbReference>
<comment type="subcellular location">
    <subcellularLocation>
        <location evidence="1">Cell membrane</location>
        <topology evidence="1">Multi-pass membrane protein</topology>
    </subcellularLocation>
</comment>